<comment type="caution">
    <text evidence="2">The sequence shown here is derived from an EMBL/GenBank/DDBJ whole genome shotgun (WGS) entry which is preliminary data.</text>
</comment>
<accession>A0AAW9CQR3</accession>
<dbReference type="InterPro" id="IPR038522">
    <property type="entry name" value="T4/T6SS_DotU_sf"/>
</dbReference>
<organism evidence="2 3">
    <name type="scientific">Burkholderia thailandensis</name>
    <dbReference type="NCBI Taxonomy" id="57975"/>
    <lineage>
        <taxon>Bacteria</taxon>
        <taxon>Pseudomonadati</taxon>
        <taxon>Pseudomonadota</taxon>
        <taxon>Betaproteobacteria</taxon>
        <taxon>Burkholderiales</taxon>
        <taxon>Burkholderiaceae</taxon>
        <taxon>Burkholderia</taxon>
        <taxon>pseudomallei group</taxon>
    </lineage>
</organism>
<dbReference type="Gene3D" id="1.25.40.590">
    <property type="entry name" value="Type IV / VI secretion system, DotU"/>
    <property type="match status" value="1"/>
</dbReference>
<dbReference type="Pfam" id="PF09850">
    <property type="entry name" value="DotU"/>
    <property type="match status" value="1"/>
</dbReference>
<name>A0AAW9CQR3_BURTH</name>
<proteinExistence type="predicted"/>
<evidence type="ECO:0000313" key="2">
    <source>
        <dbReference type="EMBL" id="MDW9252522.1"/>
    </source>
</evidence>
<feature type="domain" description="Type IV / VI secretion system DotU" evidence="1">
    <location>
        <begin position="10"/>
        <end position="202"/>
    </location>
</feature>
<dbReference type="AlphaFoldDB" id="A0AAW9CQR3"/>
<evidence type="ECO:0000313" key="3">
    <source>
        <dbReference type="Proteomes" id="UP001272137"/>
    </source>
</evidence>
<dbReference type="InterPro" id="IPR017732">
    <property type="entry name" value="T4/T6SS_DotU"/>
</dbReference>
<sequence>MSIGMPAQSLRMLLQDTMLHVALLTEGARISRVHDWRARCIALVRQFEQAMQDGGYRGGIANELGLAQCVLLDEMTMRNLSPEQKEEWLRELLQFRFHSTRDGLGQVRARVDRLSSAHSANTELLEMYSLFYEFGLLEDRKGAALAGALASEAKPALGKKTAKAPEIWNESGPSDEAAHGRPWRIAGSLLAFAALMTMWLVIDARLSHEVEQMGVTSTDEATIRPESGD</sequence>
<evidence type="ECO:0000259" key="1">
    <source>
        <dbReference type="Pfam" id="PF09850"/>
    </source>
</evidence>
<dbReference type="EMBL" id="QXCT01000001">
    <property type="protein sequence ID" value="MDW9252522.1"/>
    <property type="molecule type" value="Genomic_DNA"/>
</dbReference>
<dbReference type="RefSeq" id="WP_025987410.1">
    <property type="nucleotide sequence ID" value="NZ_CP008915.2"/>
</dbReference>
<gene>
    <name evidence="2" type="ORF">C7S16_5778</name>
</gene>
<protein>
    <recommendedName>
        <fullName evidence="1">Type IV / VI secretion system DotU domain-containing protein</fullName>
    </recommendedName>
</protein>
<dbReference type="Proteomes" id="UP001272137">
    <property type="component" value="Unassembled WGS sequence"/>
</dbReference>
<reference evidence="2" key="1">
    <citation type="submission" date="2018-08" db="EMBL/GenBank/DDBJ databases">
        <title>Identification of Burkholderia cepacia strains that express a Burkholderia pseudomallei-like capsular polysaccharide.</title>
        <authorList>
            <person name="Burtnick M.N."/>
            <person name="Vongsouvath M."/>
            <person name="Newton P."/>
            <person name="Wuthiekanun V."/>
            <person name="Limmathurotsakul D."/>
            <person name="Brett P.J."/>
            <person name="Chantratita N."/>
            <person name="Dance D.A."/>
        </authorList>
    </citation>
    <scope>NUCLEOTIDE SEQUENCE</scope>
    <source>
        <strain evidence="2">SBXCC001</strain>
    </source>
</reference>
<dbReference type="KEGG" id="btha:DR62_5031"/>